<sequence>MRLPVKHNIWLLLLFVNQLIASEPPPLTAGIQTRIDVAISQLYRAEERQIAIRWDNAKKVSEFICRPAALAEIQSKDFLKADRVFLGDNNQDSLSLTGQYHLTGSGEVRADNIWHDFTFQCDIDPVKGIVTYFNIILLP</sequence>
<proteinExistence type="predicted"/>
<organism evidence="2 3">
    <name type="scientific">Yersinia bercovieri</name>
    <dbReference type="NCBI Taxonomy" id="634"/>
    <lineage>
        <taxon>Bacteria</taxon>
        <taxon>Pseudomonadati</taxon>
        <taxon>Pseudomonadota</taxon>
        <taxon>Gammaproteobacteria</taxon>
        <taxon>Enterobacterales</taxon>
        <taxon>Yersiniaceae</taxon>
        <taxon>Yersinia</taxon>
    </lineage>
</organism>
<evidence type="ECO:0000313" key="2">
    <source>
        <dbReference type="EMBL" id="PHZ26067.1"/>
    </source>
</evidence>
<comment type="caution">
    <text evidence="2">The sequence shown here is derived from an EMBL/GenBank/DDBJ whole genome shotgun (WGS) entry which is preliminary data.</text>
</comment>
<keyword evidence="1" id="KW-0732">Signal</keyword>
<evidence type="ECO:0000256" key="1">
    <source>
        <dbReference type="SAM" id="SignalP"/>
    </source>
</evidence>
<dbReference type="AlphaFoldDB" id="A0A2G4TYE5"/>
<reference evidence="2 3" key="1">
    <citation type="submission" date="2017-10" db="EMBL/GenBank/DDBJ databases">
        <authorList>
            <person name="Banno H."/>
            <person name="Chua N.-H."/>
        </authorList>
    </citation>
    <scope>NUCLEOTIDE SEQUENCE [LARGE SCALE GENOMIC DNA]</scope>
    <source>
        <strain evidence="2 3">SCPM-O-B-7607</strain>
    </source>
</reference>
<gene>
    <name evidence="2" type="ORF">CS533_18120</name>
</gene>
<dbReference type="EMBL" id="PEHN01000028">
    <property type="protein sequence ID" value="PHZ26067.1"/>
    <property type="molecule type" value="Genomic_DNA"/>
</dbReference>
<feature type="signal peptide" evidence="1">
    <location>
        <begin position="1"/>
        <end position="21"/>
    </location>
</feature>
<evidence type="ECO:0000313" key="3">
    <source>
        <dbReference type="Proteomes" id="UP000229378"/>
    </source>
</evidence>
<evidence type="ECO:0008006" key="4">
    <source>
        <dbReference type="Google" id="ProtNLM"/>
    </source>
</evidence>
<dbReference type="Proteomes" id="UP000229378">
    <property type="component" value="Unassembled WGS sequence"/>
</dbReference>
<name>A0A2G4TYE5_YERBE</name>
<dbReference type="RefSeq" id="WP_050413677.1">
    <property type="nucleotide sequence ID" value="NZ_CABHQF010000015.1"/>
</dbReference>
<feature type="chain" id="PRO_5014978792" description="DUF930 domain-containing protein" evidence="1">
    <location>
        <begin position="22"/>
        <end position="139"/>
    </location>
</feature>
<protein>
    <recommendedName>
        <fullName evidence="4">DUF930 domain-containing protein</fullName>
    </recommendedName>
</protein>
<dbReference type="GeneID" id="89598179"/>
<accession>A0A2G4TYE5</accession>